<evidence type="ECO:0000256" key="9">
    <source>
        <dbReference type="ARBA" id="ARBA00025772"/>
    </source>
</evidence>
<dbReference type="PROSITE" id="PS00409">
    <property type="entry name" value="PROKAR_NTER_METHYL"/>
    <property type="match status" value="1"/>
</dbReference>
<evidence type="ECO:0000256" key="4">
    <source>
        <dbReference type="ARBA" id="ARBA00022481"/>
    </source>
</evidence>
<evidence type="ECO:0000256" key="2">
    <source>
        <dbReference type="ARBA" id="ARBA00021549"/>
    </source>
</evidence>
<dbReference type="EMBL" id="JACHTF010000010">
    <property type="protein sequence ID" value="MBB1060919.1"/>
    <property type="molecule type" value="Genomic_DNA"/>
</dbReference>
<protein>
    <recommendedName>
        <fullName evidence="2">Type II secretion system protein H</fullName>
    </recommendedName>
    <alternativeName>
        <fullName evidence="10">General secretion pathway protein H</fullName>
    </alternativeName>
</protein>
<proteinExistence type="inferred from homology"/>
<keyword evidence="7 11" id="KW-1133">Transmembrane helix</keyword>
<keyword evidence="14" id="KW-1185">Reference proteome</keyword>
<evidence type="ECO:0000256" key="10">
    <source>
        <dbReference type="ARBA" id="ARBA00030775"/>
    </source>
</evidence>
<dbReference type="Gene3D" id="3.55.40.10">
    <property type="entry name" value="minor pseudopilin epsh domain"/>
    <property type="match status" value="1"/>
</dbReference>
<dbReference type="NCBIfam" id="TIGR02532">
    <property type="entry name" value="IV_pilin_GFxxxE"/>
    <property type="match status" value="1"/>
</dbReference>
<dbReference type="GO" id="GO:0005886">
    <property type="term" value="C:plasma membrane"/>
    <property type="evidence" value="ECO:0007669"/>
    <property type="project" value="UniProtKB-SubCell"/>
</dbReference>
<evidence type="ECO:0000313" key="14">
    <source>
        <dbReference type="Proteomes" id="UP000523196"/>
    </source>
</evidence>
<gene>
    <name evidence="13" type="ORF">H4F98_10065</name>
</gene>
<dbReference type="AlphaFoldDB" id="A0A7W3TMZ8"/>
<dbReference type="InterPro" id="IPR045584">
    <property type="entry name" value="Pilin-like"/>
</dbReference>
<keyword evidence="6 11" id="KW-0812">Transmembrane</keyword>
<dbReference type="InterPro" id="IPR022346">
    <property type="entry name" value="T2SS_GspH"/>
</dbReference>
<reference evidence="13 14" key="1">
    <citation type="submission" date="2020-08" db="EMBL/GenBank/DDBJ databases">
        <authorList>
            <person name="Xu S."/>
            <person name="Li A."/>
        </authorList>
    </citation>
    <scope>NUCLEOTIDE SEQUENCE [LARGE SCALE GENOMIC DNA]</scope>
    <source>
        <strain evidence="13 14">119BY6-57</strain>
    </source>
</reference>
<keyword evidence="4" id="KW-0488">Methylation</keyword>
<evidence type="ECO:0000313" key="13">
    <source>
        <dbReference type="EMBL" id="MBB1060919.1"/>
    </source>
</evidence>
<dbReference type="GO" id="GO:0015628">
    <property type="term" value="P:protein secretion by the type II secretion system"/>
    <property type="evidence" value="ECO:0007669"/>
    <property type="project" value="InterPro"/>
</dbReference>
<evidence type="ECO:0000256" key="6">
    <source>
        <dbReference type="ARBA" id="ARBA00022692"/>
    </source>
</evidence>
<name>A0A7W3TMZ8_9GAMM</name>
<dbReference type="Pfam" id="PF12019">
    <property type="entry name" value="GspH"/>
    <property type="match status" value="1"/>
</dbReference>
<dbReference type="SUPFAM" id="SSF54523">
    <property type="entry name" value="Pili subunits"/>
    <property type="match status" value="1"/>
</dbReference>
<dbReference type="RefSeq" id="WP_182687311.1">
    <property type="nucleotide sequence ID" value="NZ_JACHTF010000010.1"/>
</dbReference>
<dbReference type="InterPro" id="IPR012902">
    <property type="entry name" value="N_methyl_site"/>
</dbReference>
<evidence type="ECO:0000259" key="12">
    <source>
        <dbReference type="Pfam" id="PF12019"/>
    </source>
</evidence>
<sequence length="154" mass="16862">MTPRSPRHSRGFTLVELMVVLFVIGLAGAAVAMTAPGRDPLREQADRFAVRLALARDEAILGARTIEVTVTSQGYGFSRRQFEGWQALGEPPFANVLWEDDVGARLPREDARLRFHFDPTGAALPQALRLEREGGVMTVEVDAAGQVQVHAANR</sequence>
<keyword evidence="3" id="KW-1003">Cell membrane</keyword>
<evidence type="ECO:0000256" key="3">
    <source>
        <dbReference type="ARBA" id="ARBA00022475"/>
    </source>
</evidence>
<accession>A0A7W3TMZ8</accession>
<evidence type="ECO:0000256" key="7">
    <source>
        <dbReference type="ARBA" id="ARBA00022989"/>
    </source>
</evidence>
<dbReference type="Proteomes" id="UP000523196">
    <property type="component" value="Unassembled WGS sequence"/>
</dbReference>
<dbReference type="PRINTS" id="PR00885">
    <property type="entry name" value="BCTERIALGSPH"/>
</dbReference>
<evidence type="ECO:0000256" key="8">
    <source>
        <dbReference type="ARBA" id="ARBA00023136"/>
    </source>
</evidence>
<evidence type="ECO:0000256" key="1">
    <source>
        <dbReference type="ARBA" id="ARBA00004377"/>
    </source>
</evidence>
<dbReference type="GO" id="GO:0015627">
    <property type="term" value="C:type II protein secretion system complex"/>
    <property type="evidence" value="ECO:0007669"/>
    <property type="project" value="InterPro"/>
</dbReference>
<feature type="transmembrane region" description="Helical" evidence="11">
    <location>
        <begin position="12"/>
        <end position="33"/>
    </location>
</feature>
<keyword evidence="5" id="KW-0997">Cell inner membrane</keyword>
<evidence type="ECO:0000256" key="5">
    <source>
        <dbReference type="ARBA" id="ARBA00022519"/>
    </source>
</evidence>
<organism evidence="13 14">
    <name type="scientific">Marilutibacter spongiae</name>
    <dbReference type="NCBI Taxonomy" id="2025720"/>
    <lineage>
        <taxon>Bacteria</taxon>
        <taxon>Pseudomonadati</taxon>
        <taxon>Pseudomonadota</taxon>
        <taxon>Gammaproteobacteria</taxon>
        <taxon>Lysobacterales</taxon>
        <taxon>Lysobacteraceae</taxon>
        <taxon>Marilutibacter</taxon>
    </lineage>
</organism>
<comment type="subcellular location">
    <subcellularLocation>
        <location evidence="1">Cell inner membrane</location>
        <topology evidence="1">Single-pass membrane protein</topology>
    </subcellularLocation>
</comment>
<evidence type="ECO:0000256" key="11">
    <source>
        <dbReference type="SAM" id="Phobius"/>
    </source>
</evidence>
<comment type="caution">
    <text evidence="13">The sequence shown here is derived from an EMBL/GenBank/DDBJ whole genome shotgun (WGS) entry which is preliminary data.</text>
</comment>
<comment type="similarity">
    <text evidence="9">Belongs to the GSP H family.</text>
</comment>
<keyword evidence="8 11" id="KW-0472">Membrane</keyword>
<feature type="domain" description="General secretion pathway GspH" evidence="12">
    <location>
        <begin position="44"/>
        <end position="145"/>
    </location>
</feature>
<dbReference type="Pfam" id="PF07963">
    <property type="entry name" value="N_methyl"/>
    <property type="match status" value="1"/>
</dbReference>
<dbReference type="InterPro" id="IPR002416">
    <property type="entry name" value="T2SS_protein-GspH"/>
</dbReference>